<dbReference type="Gene3D" id="3.50.50.60">
    <property type="entry name" value="FAD/NAD(P)-binding domain"/>
    <property type="match status" value="1"/>
</dbReference>
<dbReference type="GO" id="GO:0071949">
    <property type="term" value="F:FAD binding"/>
    <property type="evidence" value="ECO:0007669"/>
    <property type="project" value="InterPro"/>
</dbReference>
<keyword evidence="6" id="KW-1185">Reference proteome</keyword>
<dbReference type="EMBL" id="JANJYJ010000001">
    <property type="protein sequence ID" value="KAK3229302.1"/>
    <property type="molecule type" value="Genomic_DNA"/>
</dbReference>
<dbReference type="Pfam" id="PF01494">
    <property type="entry name" value="FAD_binding_3"/>
    <property type="match status" value="1"/>
</dbReference>
<comment type="similarity">
    <text evidence="3">Belongs to the 3-hydroxybenzoate 6-hydroxylase family.</text>
</comment>
<sequence length="292" mass="32300">MNEDGPRTSVHRKALPKDTIRFFSKIVSIEAQTQQGSSVAVICLSGGTVIKAKTLIGCGGVHSVVARWLGLAAPVNSGRWAVRGMAVFPQAHWLNQEIWILVHVVVKAGFIPLSDKDVYWFCTCEFPLDGEKMAGNPQLMQKQVIENYVKDFPPLLVDIIRHTNISTLTWAPSMFRLLWDIVFGNLSKGNVTLAGDAMHPMTPDISQGGCAALEDAVILGRHIGKMLARDGGRLVPSNIPRALYNYMDMSRNEGVIFYGIFKARIVKPSNYDCGKLPGVSFSYESNYLRKMD</sequence>
<name>A0AAE0B4N0_9ROSI</name>
<accession>A0AAE0B4N0</accession>
<keyword evidence="1" id="KW-0560">Oxidoreductase</keyword>
<comment type="caution">
    <text evidence="5">The sequence shown here is derived from an EMBL/GenBank/DDBJ whole genome shotgun (WGS) entry which is preliminary data.</text>
</comment>
<organism evidence="5 6">
    <name type="scientific">Dipteronia sinensis</name>
    <dbReference type="NCBI Taxonomy" id="43782"/>
    <lineage>
        <taxon>Eukaryota</taxon>
        <taxon>Viridiplantae</taxon>
        <taxon>Streptophyta</taxon>
        <taxon>Embryophyta</taxon>
        <taxon>Tracheophyta</taxon>
        <taxon>Spermatophyta</taxon>
        <taxon>Magnoliopsida</taxon>
        <taxon>eudicotyledons</taxon>
        <taxon>Gunneridae</taxon>
        <taxon>Pentapetalae</taxon>
        <taxon>rosids</taxon>
        <taxon>malvids</taxon>
        <taxon>Sapindales</taxon>
        <taxon>Sapindaceae</taxon>
        <taxon>Hippocastanoideae</taxon>
        <taxon>Acereae</taxon>
        <taxon>Dipteronia</taxon>
    </lineage>
</organism>
<evidence type="ECO:0000313" key="5">
    <source>
        <dbReference type="EMBL" id="KAK3229302.1"/>
    </source>
</evidence>
<evidence type="ECO:0000313" key="6">
    <source>
        <dbReference type="Proteomes" id="UP001281410"/>
    </source>
</evidence>
<evidence type="ECO:0000256" key="2">
    <source>
        <dbReference type="ARBA" id="ARBA00023033"/>
    </source>
</evidence>
<dbReference type="InterPro" id="IPR044560">
    <property type="entry name" value="MOase"/>
</dbReference>
<dbReference type="PRINTS" id="PR00420">
    <property type="entry name" value="RNGMNOXGNASE"/>
</dbReference>
<keyword evidence="2" id="KW-0503">Monooxygenase</keyword>
<dbReference type="GO" id="GO:0004497">
    <property type="term" value="F:monooxygenase activity"/>
    <property type="evidence" value="ECO:0007669"/>
    <property type="project" value="UniProtKB-KW"/>
</dbReference>
<dbReference type="InterPro" id="IPR002938">
    <property type="entry name" value="FAD-bd"/>
</dbReference>
<dbReference type="Proteomes" id="UP001281410">
    <property type="component" value="Unassembled WGS sequence"/>
</dbReference>
<reference evidence="5" key="1">
    <citation type="journal article" date="2023" name="Plant J.">
        <title>Genome sequences and population genomics provide insights into the demographic history, inbreeding, and mutation load of two 'living fossil' tree species of Dipteronia.</title>
        <authorList>
            <person name="Feng Y."/>
            <person name="Comes H.P."/>
            <person name="Chen J."/>
            <person name="Zhu S."/>
            <person name="Lu R."/>
            <person name="Zhang X."/>
            <person name="Li P."/>
            <person name="Qiu J."/>
            <person name="Olsen K.M."/>
            <person name="Qiu Y."/>
        </authorList>
    </citation>
    <scope>NUCLEOTIDE SEQUENCE</scope>
    <source>
        <strain evidence="5">NBL</strain>
    </source>
</reference>
<evidence type="ECO:0000256" key="3">
    <source>
        <dbReference type="ARBA" id="ARBA00024018"/>
    </source>
</evidence>
<dbReference type="SUPFAM" id="SSF51905">
    <property type="entry name" value="FAD/NAD(P)-binding domain"/>
    <property type="match status" value="2"/>
</dbReference>
<dbReference type="AlphaFoldDB" id="A0AAE0B4N0"/>
<gene>
    <name evidence="5" type="ORF">Dsin_001183</name>
</gene>
<protein>
    <recommendedName>
        <fullName evidence="4">FAD-binding domain-containing protein</fullName>
    </recommendedName>
</protein>
<dbReference type="PANTHER" id="PTHR45934">
    <property type="entry name" value="FAD/NAD(P)-BINDING OXIDOREDUCTASE FAMILY PROTEIN"/>
    <property type="match status" value="1"/>
</dbReference>
<feature type="domain" description="FAD-binding" evidence="4">
    <location>
        <begin position="11"/>
        <end position="228"/>
    </location>
</feature>
<evidence type="ECO:0000259" key="4">
    <source>
        <dbReference type="Pfam" id="PF01494"/>
    </source>
</evidence>
<proteinExistence type="inferred from homology"/>
<dbReference type="PANTHER" id="PTHR45934:SF1">
    <property type="entry name" value="OS04G0423100 PROTEIN"/>
    <property type="match status" value="1"/>
</dbReference>
<evidence type="ECO:0000256" key="1">
    <source>
        <dbReference type="ARBA" id="ARBA00023002"/>
    </source>
</evidence>
<dbReference type="InterPro" id="IPR036188">
    <property type="entry name" value="FAD/NAD-bd_sf"/>
</dbReference>